<keyword evidence="2" id="KW-1185">Reference proteome</keyword>
<evidence type="ECO:0000313" key="1">
    <source>
        <dbReference type="EMBL" id="KAF0716690.1"/>
    </source>
</evidence>
<reference evidence="1 2" key="1">
    <citation type="submission" date="2019-08" db="EMBL/GenBank/DDBJ databases">
        <title>Whole genome of Aphis craccivora.</title>
        <authorList>
            <person name="Voronova N.V."/>
            <person name="Shulinski R.S."/>
            <person name="Bandarenka Y.V."/>
            <person name="Zhorov D.G."/>
            <person name="Warner D."/>
        </authorList>
    </citation>
    <scope>NUCLEOTIDE SEQUENCE [LARGE SCALE GENOMIC DNA]</scope>
    <source>
        <strain evidence="1">180601</strain>
        <tissue evidence="1">Whole Body</tissue>
    </source>
</reference>
<dbReference type="EMBL" id="VUJU01009950">
    <property type="protein sequence ID" value="KAF0716690.1"/>
    <property type="molecule type" value="Genomic_DNA"/>
</dbReference>
<dbReference type="PANTHER" id="PTHR37162">
    <property type="entry name" value="HAT FAMILY DIMERISATION DOMAINCONTAINING PROTEIN-RELATED"/>
    <property type="match status" value="1"/>
</dbReference>
<evidence type="ECO:0000313" key="2">
    <source>
        <dbReference type="Proteomes" id="UP000478052"/>
    </source>
</evidence>
<dbReference type="Proteomes" id="UP000478052">
    <property type="component" value="Unassembled WGS sequence"/>
</dbReference>
<proteinExistence type="predicted"/>
<feature type="non-terminal residue" evidence="1">
    <location>
        <position position="1"/>
    </location>
</feature>
<dbReference type="OrthoDB" id="10033706at2759"/>
<accession>A0A6G0W076</accession>
<dbReference type="PANTHER" id="PTHR37162:SF1">
    <property type="entry name" value="BED-TYPE DOMAIN-CONTAINING PROTEIN"/>
    <property type="match status" value="1"/>
</dbReference>
<dbReference type="AlphaFoldDB" id="A0A6G0W076"/>
<name>A0A6G0W076_APHCR</name>
<comment type="caution">
    <text evidence="1">The sequence shown here is derived from an EMBL/GenBank/DDBJ whole genome shotgun (WGS) entry which is preliminary data.</text>
</comment>
<gene>
    <name evidence="1" type="ORF">FWK35_00027216</name>
</gene>
<organism evidence="1 2">
    <name type="scientific">Aphis craccivora</name>
    <name type="common">Cowpea aphid</name>
    <dbReference type="NCBI Taxonomy" id="307492"/>
    <lineage>
        <taxon>Eukaryota</taxon>
        <taxon>Metazoa</taxon>
        <taxon>Ecdysozoa</taxon>
        <taxon>Arthropoda</taxon>
        <taxon>Hexapoda</taxon>
        <taxon>Insecta</taxon>
        <taxon>Pterygota</taxon>
        <taxon>Neoptera</taxon>
        <taxon>Paraneoptera</taxon>
        <taxon>Hemiptera</taxon>
        <taxon>Sternorrhyncha</taxon>
        <taxon>Aphidomorpha</taxon>
        <taxon>Aphidoidea</taxon>
        <taxon>Aphididae</taxon>
        <taxon>Aphidini</taxon>
        <taxon>Aphis</taxon>
        <taxon>Aphis</taxon>
    </lineage>
</organism>
<sequence length="235" mass="27861">NGNSNCHVIHNAAKHSLRVIKYDVKTLVLKVFNEFSMSSKRVEELKECFEFVQQDFHNVLRHIPVRWLSLFNAMDRLILNWNAIKTYFIKNGKNEYDKIIWKFFGGQKNELSEQLTLSECYIWFVHHVLSIFQKHILILEKNNLNAPEVYDVMLSLRSQILNRKNDNFFRIAVTTRLPNLTSKESDIFKSDALNTYKRGLEYLKKWFDYEHSPFKLISCLKLSELPKLTDLLDLA</sequence>
<protein>
    <submittedName>
        <fullName evidence="1">Uncharacterized protein</fullName>
    </submittedName>
</protein>